<organism evidence="1">
    <name type="scientific">marine metagenome</name>
    <dbReference type="NCBI Taxonomy" id="408172"/>
    <lineage>
        <taxon>unclassified sequences</taxon>
        <taxon>metagenomes</taxon>
        <taxon>ecological metagenomes</taxon>
    </lineage>
</organism>
<proteinExistence type="predicted"/>
<gene>
    <name evidence="1" type="ORF">METZ01_LOCUS212453</name>
</gene>
<dbReference type="AlphaFoldDB" id="A0A382FAB2"/>
<sequence length="66" mass="7809">VKVLLPLYAPDSLMERLLVSTALEASWSDTEPMLFLGEWCRLYSRRDRLLSADTLVLPYHWDDRRK</sequence>
<dbReference type="EMBL" id="UINC01048718">
    <property type="protein sequence ID" value="SVB59599.1"/>
    <property type="molecule type" value="Genomic_DNA"/>
</dbReference>
<feature type="non-terminal residue" evidence="1">
    <location>
        <position position="1"/>
    </location>
</feature>
<protein>
    <submittedName>
        <fullName evidence="1">Uncharacterized protein</fullName>
    </submittedName>
</protein>
<reference evidence="1" key="1">
    <citation type="submission" date="2018-05" db="EMBL/GenBank/DDBJ databases">
        <authorList>
            <person name="Lanie J.A."/>
            <person name="Ng W.-L."/>
            <person name="Kazmierczak K.M."/>
            <person name="Andrzejewski T.M."/>
            <person name="Davidsen T.M."/>
            <person name="Wayne K.J."/>
            <person name="Tettelin H."/>
            <person name="Glass J.I."/>
            <person name="Rusch D."/>
            <person name="Podicherti R."/>
            <person name="Tsui H.-C.T."/>
            <person name="Winkler M.E."/>
        </authorList>
    </citation>
    <scope>NUCLEOTIDE SEQUENCE</scope>
</reference>
<name>A0A382FAB2_9ZZZZ</name>
<feature type="non-terminal residue" evidence="1">
    <location>
        <position position="66"/>
    </location>
</feature>
<accession>A0A382FAB2</accession>
<evidence type="ECO:0000313" key="1">
    <source>
        <dbReference type="EMBL" id="SVB59599.1"/>
    </source>
</evidence>